<dbReference type="AlphaFoldDB" id="A0A7W7LF20"/>
<keyword evidence="3" id="KW-1185">Reference proteome</keyword>
<feature type="region of interest" description="Disordered" evidence="1">
    <location>
        <begin position="213"/>
        <end position="235"/>
    </location>
</feature>
<organism evidence="2 3">
    <name type="scientific">Streptomyces netropsis</name>
    <name type="common">Streptoverticillium netropsis</name>
    <dbReference type="NCBI Taxonomy" id="55404"/>
    <lineage>
        <taxon>Bacteria</taxon>
        <taxon>Bacillati</taxon>
        <taxon>Actinomycetota</taxon>
        <taxon>Actinomycetes</taxon>
        <taxon>Kitasatosporales</taxon>
        <taxon>Streptomycetaceae</taxon>
        <taxon>Streptomyces</taxon>
    </lineage>
</organism>
<dbReference type="Proteomes" id="UP000556436">
    <property type="component" value="Unassembled WGS sequence"/>
</dbReference>
<evidence type="ECO:0000313" key="3">
    <source>
        <dbReference type="Proteomes" id="UP000556436"/>
    </source>
</evidence>
<feature type="compositionally biased region" description="Basic and acidic residues" evidence="1">
    <location>
        <begin position="148"/>
        <end position="164"/>
    </location>
</feature>
<proteinExistence type="predicted"/>
<name>A0A7W7LF20_STRNE</name>
<accession>A0A7W7LF20</accession>
<feature type="region of interest" description="Disordered" evidence="1">
    <location>
        <begin position="148"/>
        <end position="172"/>
    </location>
</feature>
<comment type="caution">
    <text evidence="2">The sequence shown here is derived from an EMBL/GenBank/DDBJ whole genome shotgun (WGS) entry which is preliminary data.</text>
</comment>
<dbReference type="EMBL" id="JACHJG010000011">
    <property type="protein sequence ID" value="MBB4889002.1"/>
    <property type="molecule type" value="Genomic_DNA"/>
</dbReference>
<reference evidence="2 3" key="1">
    <citation type="submission" date="2020-08" db="EMBL/GenBank/DDBJ databases">
        <title>Genomic Encyclopedia of Type Strains, Phase III (KMG-III): the genomes of soil and plant-associated and newly described type strains.</title>
        <authorList>
            <person name="Whitman W."/>
        </authorList>
    </citation>
    <scope>NUCLEOTIDE SEQUENCE [LARGE SCALE GENOMIC DNA]</scope>
    <source>
        <strain evidence="2 3">CECT 3265</strain>
    </source>
</reference>
<sequence>METHPPQDPITDPVPAPTATVSRKVVVRRWLIGLAAVGVIGWTCSAVSDYFENLQGGPVRSAADYRKQDIKTREAGRRAVGELRPGAADANLESEEDSTSCADDLGYDRDGVTREQPRYEWDLRYAGKADYLADLGKVRTTWEHRGWKTHDIPPPEPTNRERPLPDWPGIRTTDDDGIAIRISVDWYSGKPTLSTDGGCIRYDRDDKVTARKRTGAADAKRPGGREGTITYDDGVHVSIGPVQPVTPTRQMTGDAPPAAHTYRVIITVTNRSGAPVELNSHDIGSYEGANPGVKWPSGYPAELHGGSRNEVAEGASTRLEFVFTTAQAKPAHLQITYGPGDLHTQYLWLLSIP</sequence>
<evidence type="ECO:0008006" key="4">
    <source>
        <dbReference type="Google" id="ProtNLM"/>
    </source>
</evidence>
<gene>
    <name evidence="2" type="ORF">FHS38_005077</name>
</gene>
<protein>
    <recommendedName>
        <fullName evidence="4">DUF4352 domain-containing protein</fullName>
    </recommendedName>
</protein>
<evidence type="ECO:0000313" key="2">
    <source>
        <dbReference type="EMBL" id="MBB4889002.1"/>
    </source>
</evidence>
<evidence type="ECO:0000256" key="1">
    <source>
        <dbReference type="SAM" id="MobiDB-lite"/>
    </source>
</evidence>
<dbReference type="RefSeq" id="WP_184737083.1">
    <property type="nucleotide sequence ID" value="NZ_BMRW01000002.1"/>
</dbReference>
<feature type="region of interest" description="Disordered" evidence="1">
    <location>
        <begin position="84"/>
        <end position="109"/>
    </location>
</feature>